<evidence type="ECO:0000313" key="2">
    <source>
        <dbReference type="Proteomes" id="UP001163336"/>
    </source>
</evidence>
<dbReference type="Pfam" id="PF05488">
    <property type="entry name" value="PAAR_motif"/>
    <property type="match status" value="1"/>
</dbReference>
<gene>
    <name evidence="1" type="ORF">MasN3_24330</name>
</gene>
<accession>A0ABM8C6Y2</accession>
<reference evidence="1" key="1">
    <citation type="submission" date="2022-11" db="EMBL/GenBank/DDBJ databases">
        <title>Isolation and characterization of PLA-degrading bacterium Massilia sp. from Antarctic soil.</title>
        <authorList>
            <person name="Sato K."/>
            <person name="Gomez-Fuentes C."/>
            <person name="Ahmad S.A."/>
            <person name="Zulkharnain A."/>
        </authorList>
    </citation>
    <scope>NUCLEOTIDE SEQUENCE</scope>
    <source>
        <strain evidence="1">N-3</strain>
    </source>
</reference>
<dbReference type="EMBL" id="AP026966">
    <property type="protein sequence ID" value="BDT58939.1"/>
    <property type="molecule type" value="Genomic_DNA"/>
</dbReference>
<protein>
    <recommendedName>
        <fullName evidence="3">PAAR domain-containing protein</fullName>
    </recommendedName>
</protein>
<dbReference type="Proteomes" id="UP001163336">
    <property type="component" value="Chromosome"/>
</dbReference>
<dbReference type="InterPro" id="IPR008727">
    <property type="entry name" value="PAAR_motif"/>
</dbReference>
<name>A0ABM8C6Y2_9BURK</name>
<dbReference type="RefSeq" id="WP_281914393.1">
    <property type="nucleotide sequence ID" value="NZ_AP026966.1"/>
</dbReference>
<evidence type="ECO:0000313" key="1">
    <source>
        <dbReference type="EMBL" id="BDT58939.1"/>
    </source>
</evidence>
<keyword evidence="2" id="KW-1185">Reference proteome</keyword>
<sequence length="102" mass="10829">MTHKRFYIRAGATTTAGGTVRASSSFTTLDGMPIAREGDPVDCPACGEQGVIQCVMPRLPDQSEGKECALSDDLCICACSPPPRLVADQFHDFQLVADSPTP</sequence>
<proteinExistence type="predicted"/>
<dbReference type="CDD" id="cd14744">
    <property type="entry name" value="PAAR_CT_2"/>
    <property type="match status" value="1"/>
</dbReference>
<organism evidence="1 2">
    <name type="scientific">Massilia varians</name>
    <dbReference type="NCBI Taxonomy" id="457921"/>
    <lineage>
        <taxon>Bacteria</taxon>
        <taxon>Pseudomonadati</taxon>
        <taxon>Pseudomonadota</taxon>
        <taxon>Betaproteobacteria</taxon>
        <taxon>Burkholderiales</taxon>
        <taxon>Oxalobacteraceae</taxon>
        <taxon>Telluria group</taxon>
        <taxon>Massilia</taxon>
    </lineage>
</organism>
<evidence type="ECO:0008006" key="3">
    <source>
        <dbReference type="Google" id="ProtNLM"/>
    </source>
</evidence>